<organism evidence="1 2">
    <name type="scientific">Musa balbisiana</name>
    <name type="common">Banana</name>
    <dbReference type="NCBI Taxonomy" id="52838"/>
    <lineage>
        <taxon>Eukaryota</taxon>
        <taxon>Viridiplantae</taxon>
        <taxon>Streptophyta</taxon>
        <taxon>Embryophyta</taxon>
        <taxon>Tracheophyta</taxon>
        <taxon>Spermatophyta</taxon>
        <taxon>Magnoliopsida</taxon>
        <taxon>Liliopsida</taxon>
        <taxon>Zingiberales</taxon>
        <taxon>Musaceae</taxon>
        <taxon>Musa</taxon>
    </lineage>
</organism>
<comment type="caution">
    <text evidence="1">The sequence shown here is derived from an EMBL/GenBank/DDBJ whole genome shotgun (WGS) entry which is preliminary data.</text>
</comment>
<dbReference type="AlphaFoldDB" id="A0A4S8I752"/>
<reference evidence="1 2" key="1">
    <citation type="journal article" date="2019" name="Nat. Plants">
        <title>Genome sequencing of Musa balbisiana reveals subgenome evolution and function divergence in polyploid bananas.</title>
        <authorList>
            <person name="Yao X."/>
        </authorList>
    </citation>
    <scope>NUCLEOTIDE SEQUENCE [LARGE SCALE GENOMIC DNA]</scope>
    <source>
        <strain evidence="2">cv. DH-PKW</strain>
        <tissue evidence="1">Leaves</tissue>
    </source>
</reference>
<protein>
    <submittedName>
        <fullName evidence="1">Uncharacterized protein</fullName>
    </submittedName>
</protein>
<dbReference type="EMBL" id="PYDT01000015">
    <property type="protein sequence ID" value="THU43725.1"/>
    <property type="molecule type" value="Genomic_DNA"/>
</dbReference>
<evidence type="ECO:0000313" key="1">
    <source>
        <dbReference type="EMBL" id="THU43725.1"/>
    </source>
</evidence>
<gene>
    <name evidence="1" type="ORF">C4D60_Mb00t12610</name>
</gene>
<accession>A0A4S8I752</accession>
<keyword evidence="2" id="KW-1185">Reference proteome</keyword>
<dbReference type="Proteomes" id="UP000317650">
    <property type="component" value="Unassembled WGS sequence"/>
</dbReference>
<proteinExistence type="predicted"/>
<evidence type="ECO:0000313" key="2">
    <source>
        <dbReference type="Proteomes" id="UP000317650"/>
    </source>
</evidence>
<sequence>MFVIKVTSKLVVSCLSIGFGLYASASKQNISSYMALLPNLSITHTGKFSSIKIYGPWTINNAFLRGRILLDTLLPVPFDTHLYFWEWWGCCVYFLIGFWFTRPVPDCRSACPKVLGFGFSIRNFRFLLVTGSLGSSGFVRNNNNLSPNNGLLNPHQVHIHDGYPMPGKDPSNLDLIHLPYYGSSRKRRTATYYVGSRNCLNHICGLPEAAIGLAMFRRFSKTDNQRCNQCVRAAHRCLEMIPWDGHVKLRMLPHKNEDWWL</sequence>
<name>A0A4S8I752_MUSBA</name>